<accession>A0A8J2P071</accession>
<dbReference type="Proteomes" id="UP000708208">
    <property type="component" value="Unassembled WGS sequence"/>
</dbReference>
<protein>
    <submittedName>
        <fullName evidence="2">Uncharacterized protein</fullName>
    </submittedName>
</protein>
<keyword evidence="1" id="KW-0732">Signal</keyword>
<feature type="signal peptide" evidence="1">
    <location>
        <begin position="1"/>
        <end position="21"/>
    </location>
</feature>
<comment type="caution">
    <text evidence="2">The sequence shown here is derived from an EMBL/GenBank/DDBJ whole genome shotgun (WGS) entry which is preliminary data.</text>
</comment>
<dbReference type="EMBL" id="CAJVCH010247985">
    <property type="protein sequence ID" value="CAG7733383.1"/>
    <property type="molecule type" value="Genomic_DNA"/>
</dbReference>
<evidence type="ECO:0000313" key="3">
    <source>
        <dbReference type="Proteomes" id="UP000708208"/>
    </source>
</evidence>
<gene>
    <name evidence="2" type="ORF">AFUS01_LOCUS21828</name>
</gene>
<evidence type="ECO:0000313" key="2">
    <source>
        <dbReference type="EMBL" id="CAG7733383.1"/>
    </source>
</evidence>
<organism evidence="2 3">
    <name type="scientific">Allacma fusca</name>
    <dbReference type="NCBI Taxonomy" id="39272"/>
    <lineage>
        <taxon>Eukaryota</taxon>
        <taxon>Metazoa</taxon>
        <taxon>Ecdysozoa</taxon>
        <taxon>Arthropoda</taxon>
        <taxon>Hexapoda</taxon>
        <taxon>Collembola</taxon>
        <taxon>Symphypleona</taxon>
        <taxon>Sminthuridae</taxon>
        <taxon>Allacma</taxon>
    </lineage>
</organism>
<proteinExistence type="predicted"/>
<keyword evidence="3" id="KW-1185">Reference proteome</keyword>
<name>A0A8J2P071_9HEXA</name>
<reference evidence="2" key="1">
    <citation type="submission" date="2021-06" db="EMBL/GenBank/DDBJ databases">
        <authorList>
            <person name="Hodson N. C."/>
            <person name="Mongue J. A."/>
            <person name="Jaron S. K."/>
        </authorList>
    </citation>
    <scope>NUCLEOTIDE SEQUENCE</scope>
</reference>
<sequence length="193" mass="21758">MGRHILFAVAILITLSVGTEAFLHRDNSADLGGHAPINWTSCGGNAIAVNPLYLTQCDKSNCTLKIYKGYPGKFYMTPRYNHTYLNLYVTARSARTGRSLALLNTNGYEKEHYVMGNNFSLNFPLTFGKYFQTNWTNDLHTITVKVGSQEMEICRQFDVYLNSEVPNDGKEQGHGCWVVEAPCDFEHSLMENV</sequence>
<feature type="chain" id="PRO_5035220013" evidence="1">
    <location>
        <begin position="22"/>
        <end position="193"/>
    </location>
</feature>
<evidence type="ECO:0000256" key="1">
    <source>
        <dbReference type="SAM" id="SignalP"/>
    </source>
</evidence>
<dbReference type="AlphaFoldDB" id="A0A8J2P071"/>